<protein>
    <submittedName>
        <fullName evidence="1">Uncharacterized protein</fullName>
    </submittedName>
</protein>
<comment type="caution">
    <text evidence="1">The sequence shown here is derived from an EMBL/GenBank/DDBJ whole genome shotgun (WGS) entry which is preliminary data.</text>
</comment>
<dbReference type="Proteomes" id="UP000297299">
    <property type="component" value="Unassembled WGS sequence"/>
</dbReference>
<accession>A0A4Y8DAB0</accession>
<organism evidence="1 2">
    <name type="scientific">Botryotinia calthae</name>
    <dbReference type="NCBI Taxonomy" id="38488"/>
    <lineage>
        <taxon>Eukaryota</taxon>
        <taxon>Fungi</taxon>
        <taxon>Dikarya</taxon>
        <taxon>Ascomycota</taxon>
        <taxon>Pezizomycotina</taxon>
        <taxon>Leotiomycetes</taxon>
        <taxon>Helotiales</taxon>
        <taxon>Sclerotiniaceae</taxon>
        <taxon>Botryotinia</taxon>
    </lineage>
</organism>
<dbReference type="OrthoDB" id="3490349at2759"/>
<dbReference type="EMBL" id="PHWZ01000082">
    <property type="protein sequence ID" value="TEY73163.1"/>
    <property type="molecule type" value="Genomic_DNA"/>
</dbReference>
<name>A0A4Y8DAB0_9HELO</name>
<keyword evidence="2" id="KW-1185">Reference proteome</keyword>
<dbReference type="AlphaFoldDB" id="A0A4Y8DAB0"/>
<reference evidence="1 2" key="1">
    <citation type="submission" date="2017-11" db="EMBL/GenBank/DDBJ databases">
        <title>Comparative genomics of Botrytis spp.</title>
        <authorList>
            <person name="Valero-Jimenez C.A."/>
            <person name="Tapia P."/>
            <person name="Veloso J."/>
            <person name="Silva-Moreno E."/>
            <person name="Staats M."/>
            <person name="Valdes J.H."/>
            <person name="Van Kan J.A.L."/>
        </authorList>
    </citation>
    <scope>NUCLEOTIDE SEQUENCE [LARGE SCALE GENOMIC DNA]</scope>
    <source>
        <strain evidence="1 2">MUCL2830</strain>
    </source>
</reference>
<evidence type="ECO:0000313" key="1">
    <source>
        <dbReference type="EMBL" id="TEY73163.1"/>
    </source>
</evidence>
<gene>
    <name evidence="1" type="ORF">BOTCAL_0082g00140</name>
</gene>
<evidence type="ECO:0000313" key="2">
    <source>
        <dbReference type="Proteomes" id="UP000297299"/>
    </source>
</evidence>
<sequence length="183" mass="21523">MSSRNFDATMSFRTMYNDSRGMKTVDFSPASEEANPLFDKNGGSLSKVMVARRTFVCKIGWLKRTEEKERVYLKVQNCLPYPIRPEGMEDEKWEEVRSKGPESRVEWVLKAIEALREDKLWESLPIEKFKDRHYEVREVAGKKRDTIQAKYLDNIMYDVGLALYCKRKGEPKQIWNRHGGRGY</sequence>
<proteinExistence type="predicted"/>